<feature type="transmembrane region" description="Helical" evidence="6">
    <location>
        <begin position="123"/>
        <end position="141"/>
    </location>
</feature>
<accession>A0AAE0IDT0</accession>
<evidence type="ECO:0000259" key="7">
    <source>
        <dbReference type="Pfam" id="PF20684"/>
    </source>
</evidence>
<feature type="transmembrane region" description="Helical" evidence="6">
    <location>
        <begin position="194"/>
        <end position="220"/>
    </location>
</feature>
<dbReference type="InterPro" id="IPR049326">
    <property type="entry name" value="Rhodopsin_dom_fungi"/>
</dbReference>
<evidence type="ECO:0000256" key="4">
    <source>
        <dbReference type="ARBA" id="ARBA00023136"/>
    </source>
</evidence>
<comment type="similarity">
    <text evidence="5">Belongs to the SAT4 family.</text>
</comment>
<keyword evidence="2 6" id="KW-0812">Transmembrane</keyword>
<organism evidence="8 9">
    <name type="scientific">Cercophora scortea</name>
    <dbReference type="NCBI Taxonomy" id="314031"/>
    <lineage>
        <taxon>Eukaryota</taxon>
        <taxon>Fungi</taxon>
        <taxon>Dikarya</taxon>
        <taxon>Ascomycota</taxon>
        <taxon>Pezizomycotina</taxon>
        <taxon>Sordariomycetes</taxon>
        <taxon>Sordariomycetidae</taxon>
        <taxon>Sordariales</taxon>
        <taxon>Lasiosphaeriaceae</taxon>
        <taxon>Cercophora</taxon>
    </lineage>
</organism>
<keyword evidence="4 6" id="KW-0472">Membrane</keyword>
<feature type="domain" description="Rhodopsin" evidence="7">
    <location>
        <begin position="56"/>
        <end position="298"/>
    </location>
</feature>
<dbReference type="Proteomes" id="UP001286456">
    <property type="component" value="Unassembled WGS sequence"/>
</dbReference>
<evidence type="ECO:0000313" key="8">
    <source>
        <dbReference type="EMBL" id="KAK3323216.1"/>
    </source>
</evidence>
<comment type="caution">
    <text evidence="8">The sequence shown here is derived from an EMBL/GenBank/DDBJ whole genome shotgun (WGS) entry which is preliminary data.</text>
</comment>
<keyword evidence="3 6" id="KW-1133">Transmembrane helix</keyword>
<comment type="subcellular location">
    <subcellularLocation>
        <location evidence="1">Membrane</location>
        <topology evidence="1">Multi-pass membrane protein</topology>
    </subcellularLocation>
</comment>
<dbReference type="InterPro" id="IPR052337">
    <property type="entry name" value="SAT4-like"/>
</dbReference>
<keyword evidence="9" id="KW-1185">Reference proteome</keyword>
<feature type="transmembrane region" description="Helical" evidence="6">
    <location>
        <begin position="39"/>
        <end position="60"/>
    </location>
</feature>
<evidence type="ECO:0000256" key="3">
    <source>
        <dbReference type="ARBA" id="ARBA00022989"/>
    </source>
</evidence>
<feature type="transmembrane region" description="Helical" evidence="6">
    <location>
        <begin position="153"/>
        <end position="174"/>
    </location>
</feature>
<evidence type="ECO:0000256" key="2">
    <source>
        <dbReference type="ARBA" id="ARBA00022692"/>
    </source>
</evidence>
<protein>
    <recommendedName>
        <fullName evidence="7">Rhodopsin domain-containing protein</fullName>
    </recommendedName>
</protein>
<feature type="transmembrane region" description="Helical" evidence="6">
    <location>
        <begin position="276"/>
        <end position="297"/>
    </location>
</feature>
<evidence type="ECO:0000256" key="6">
    <source>
        <dbReference type="SAM" id="Phobius"/>
    </source>
</evidence>
<name>A0AAE0IDT0_9PEZI</name>
<feature type="transmembrane region" description="Helical" evidence="6">
    <location>
        <begin position="232"/>
        <end position="256"/>
    </location>
</feature>
<evidence type="ECO:0000256" key="5">
    <source>
        <dbReference type="ARBA" id="ARBA00038359"/>
    </source>
</evidence>
<sequence length="381" mass="42176">MSLAALGSRDDLLGDMPGAPPPPGITPNFINPPSQARGLLVVDFVFVALTLLAVSIRVFVRRRLTKSWGWDDNTCILAALGSVALTVVYIELTKIGYGRHIWDIPMSWLQSKSNLQLFYTPSLTYPFIMLCAKASILLLYLRLFSVSQHLTVAIHVGIAVLALFYTAITGTVIVCMVQCTDITTRNSKQFCLNFSGPVLILIAAFNVLTDLWILALPLPLILRLRLRYREKLGVVVVFTAGLAACAASLARLVLYARQYHASGQFETWLQGTSSEFTIVELNISIIVACVPCFPPFFRHVSKRISMSFWPFAPANRSSPDTISHSEVRTIPRPRLALRNIPSGIPNNGIHYPNPDDDESPILSHPASIHPKDQPHIDIHQV</sequence>
<gene>
    <name evidence="8" type="ORF">B0T19DRAFT_199736</name>
</gene>
<reference evidence="8" key="1">
    <citation type="journal article" date="2023" name="Mol. Phylogenet. Evol.">
        <title>Genome-scale phylogeny and comparative genomics of the fungal order Sordariales.</title>
        <authorList>
            <person name="Hensen N."/>
            <person name="Bonometti L."/>
            <person name="Westerberg I."/>
            <person name="Brannstrom I.O."/>
            <person name="Guillou S."/>
            <person name="Cros-Aarteil S."/>
            <person name="Calhoun S."/>
            <person name="Haridas S."/>
            <person name="Kuo A."/>
            <person name="Mondo S."/>
            <person name="Pangilinan J."/>
            <person name="Riley R."/>
            <person name="LaButti K."/>
            <person name="Andreopoulos B."/>
            <person name="Lipzen A."/>
            <person name="Chen C."/>
            <person name="Yan M."/>
            <person name="Daum C."/>
            <person name="Ng V."/>
            <person name="Clum A."/>
            <person name="Steindorff A."/>
            <person name="Ohm R.A."/>
            <person name="Martin F."/>
            <person name="Silar P."/>
            <person name="Natvig D.O."/>
            <person name="Lalanne C."/>
            <person name="Gautier V."/>
            <person name="Ament-Velasquez S.L."/>
            <person name="Kruys A."/>
            <person name="Hutchinson M.I."/>
            <person name="Powell A.J."/>
            <person name="Barry K."/>
            <person name="Miller A.N."/>
            <person name="Grigoriev I.V."/>
            <person name="Debuchy R."/>
            <person name="Gladieux P."/>
            <person name="Hiltunen Thoren M."/>
            <person name="Johannesson H."/>
        </authorList>
    </citation>
    <scope>NUCLEOTIDE SEQUENCE</scope>
    <source>
        <strain evidence="8">SMH4131-1</strain>
    </source>
</reference>
<dbReference type="PANTHER" id="PTHR33048:SF158">
    <property type="entry name" value="MEMBRANE PROTEIN PTH11-LIKE, PUTATIVE-RELATED"/>
    <property type="match status" value="1"/>
</dbReference>
<dbReference type="Pfam" id="PF20684">
    <property type="entry name" value="Fung_rhodopsin"/>
    <property type="match status" value="1"/>
</dbReference>
<dbReference type="EMBL" id="JAUEPO010000004">
    <property type="protein sequence ID" value="KAK3323216.1"/>
    <property type="molecule type" value="Genomic_DNA"/>
</dbReference>
<evidence type="ECO:0000256" key="1">
    <source>
        <dbReference type="ARBA" id="ARBA00004141"/>
    </source>
</evidence>
<reference evidence="8" key="2">
    <citation type="submission" date="2023-06" db="EMBL/GenBank/DDBJ databases">
        <authorList>
            <consortium name="Lawrence Berkeley National Laboratory"/>
            <person name="Haridas S."/>
            <person name="Hensen N."/>
            <person name="Bonometti L."/>
            <person name="Westerberg I."/>
            <person name="Brannstrom I.O."/>
            <person name="Guillou S."/>
            <person name="Cros-Aarteil S."/>
            <person name="Calhoun S."/>
            <person name="Kuo A."/>
            <person name="Mondo S."/>
            <person name="Pangilinan J."/>
            <person name="Riley R."/>
            <person name="Labutti K."/>
            <person name="Andreopoulos B."/>
            <person name="Lipzen A."/>
            <person name="Chen C."/>
            <person name="Yanf M."/>
            <person name="Daum C."/>
            <person name="Ng V."/>
            <person name="Clum A."/>
            <person name="Steindorff A."/>
            <person name="Ohm R."/>
            <person name="Martin F."/>
            <person name="Silar P."/>
            <person name="Natvig D."/>
            <person name="Lalanne C."/>
            <person name="Gautier V."/>
            <person name="Ament-Velasquez S.L."/>
            <person name="Kruys A."/>
            <person name="Hutchinson M.I."/>
            <person name="Powell A.J."/>
            <person name="Barry K."/>
            <person name="Miller A.N."/>
            <person name="Grigoriev I.V."/>
            <person name="Debuchy R."/>
            <person name="Gladieux P."/>
            <person name="Thoren M.H."/>
            <person name="Johannesson H."/>
        </authorList>
    </citation>
    <scope>NUCLEOTIDE SEQUENCE</scope>
    <source>
        <strain evidence="8">SMH4131-1</strain>
    </source>
</reference>
<proteinExistence type="inferred from homology"/>
<dbReference type="PANTHER" id="PTHR33048">
    <property type="entry name" value="PTH11-LIKE INTEGRAL MEMBRANE PROTEIN (AFU_ORTHOLOGUE AFUA_5G11245)"/>
    <property type="match status" value="1"/>
</dbReference>
<dbReference type="GO" id="GO:0016020">
    <property type="term" value="C:membrane"/>
    <property type="evidence" value="ECO:0007669"/>
    <property type="project" value="UniProtKB-SubCell"/>
</dbReference>
<evidence type="ECO:0000313" key="9">
    <source>
        <dbReference type="Proteomes" id="UP001286456"/>
    </source>
</evidence>
<feature type="transmembrane region" description="Helical" evidence="6">
    <location>
        <begin position="72"/>
        <end position="90"/>
    </location>
</feature>
<dbReference type="AlphaFoldDB" id="A0AAE0IDT0"/>